<dbReference type="PANTHER" id="PTHR31683:SF18">
    <property type="entry name" value="PECTATE LYASE 21-RELATED"/>
    <property type="match status" value="1"/>
</dbReference>
<feature type="domain" description="Pectate lyase" evidence="4">
    <location>
        <begin position="38"/>
        <end position="262"/>
    </location>
</feature>
<organism evidence="5 6">
    <name type="scientific">Winogradskyella thalassocola</name>
    <dbReference type="NCBI Taxonomy" id="262004"/>
    <lineage>
        <taxon>Bacteria</taxon>
        <taxon>Pseudomonadati</taxon>
        <taxon>Bacteroidota</taxon>
        <taxon>Flavobacteriia</taxon>
        <taxon>Flavobacteriales</taxon>
        <taxon>Flavobacteriaceae</taxon>
        <taxon>Winogradskyella</taxon>
    </lineage>
</organism>
<dbReference type="InterPro" id="IPR011050">
    <property type="entry name" value="Pectin_lyase_fold/virulence"/>
</dbReference>
<dbReference type="Pfam" id="PF00544">
    <property type="entry name" value="Pectate_lyase_4"/>
    <property type="match status" value="1"/>
</dbReference>
<dbReference type="InterPro" id="IPR026444">
    <property type="entry name" value="Secre_tail"/>
</dbReference>
<dbReference type="EMBL" id="FNCZ01000001">
    <property type="protein sequence ID" value="SDG92942.1"/>
    <property type="molecule type" value="Genomic_DNA"/>
</dbReference>
<dbReference type="InterPro" id="IPR012334">
    <property type="entry name" value="Pectin_lyas_fold"/>
</dbReference>
<accession>A0A1G7Y919</accession>
<reference evidence="6" key="1">
    <citation type="submission" date="2016-10" db="EMBL/GenBank/DDBJ databases">
        <authorList>
            <person name="Varghese N."/>
            <person name="Submissions S."/>
        </authorList>
    </citation>
    <scope>NUCLEOTIDE SEQUENCE [LARGE SCALE GENOMIC DNA]</scope>
    <source>
        <strain evidence="6">DSM 15363</strain>
    </source>
</reference>
<dbReference type="NCBIfam" id="TIGR04183">
    <property type="entry name" value="Por_Secre_tail"/>
    <property type="match status" value="1"/>
</dbReference>
<dbReference type="OrthoDB" id="9804661at2"/>
<dbReference type="STRING" id="262004.SAMN04489796_101960"/>
<dbReference type="InterPro" id="IPR002022">
    <property type="entry name" value="Pec_lyase"/>
</dbReference>
<protein>
    <submittedName>
        <fullName evidence="5">Pectate lyase</fullName>
    </submittedName>
</protein>
<evidence type="ECO:0000256" key="1">
    <source>
        <dbReference type="ARBA" id="ARBA00022729"/>
    </source>
</evidence>
<dbReference type="GO" id="GO:0005576">
    <property type="term" value="C:extracellular region"/>
    <property type="evidence" value="ECO:0007669"/>
    <property type="project" value="UniProtKB-SubCell"/>
</dbReference>
<keyword evidence="1" id="KW-0732">Signal</keyword>
<dbReference type="Pfam" id="PF18962">
    <property type="entry name" value="Por_Secre_tail"/>
    <property type="match status" value="1"/>
</dbReference>
<comment type="similarity">
    <text evidence="3">Belongs to the polysaccharide lyase 1 family.</text>
</comment>
<evidence type="ECO:0000313" key="5">
    <source>
        <dbReference type="EMBL" id="SDG92942.1"/>
    </source>
</evidence>
<dbReference type="Gene3D" id="2.160.20.10">
    <property type="entry name" value="Single-stranded right-handed beta-helix, Pectin lyase-like"/>
    <property type="match status" value="1"/>
</dbReference>
<keyword evidence="2 3" id="KW-0456">Lyase</keyword>
<evidence type="ECO:0000256" key="3">
    <source>
        <dbReference type="RuleBase" id="RU361173"/>
    </source>
</evidence>
<dbReference type="InterPro" id="IPR045032">
    <property type="entry name" value="PEL"/>
</dbReference>
<dbReference type="AlphaFoldDB" id="A0A1G7Y919"/>
<evidence type="ECO:0000313" key="6">
    <source>
        <dbReference type="Proteomes" id="UP000199492"/>
    </source>
</evidence>
<keyword evidence="3" id="KW-0624">Polysaccharide degradation</keyword>
<gene>
    <name evidence="5" type="ORF">SAMN04489796_101960</name>
</gene>
<keyword evidence="6" id="KW-1185">Reference proteome</keyword>
<dbReference type="GO" id="GO:0030570">
    <property type="term" value="F:pectate lyase activity"/>
    <property type="evidence" value="ECO:0007669"/>
    <property type="project" value="InterPro"/>
</dbReference>
<evidence type="ECO:0000256" key="2">
    <source>
        <dbReference type="ARBA" id="ARBA00023239"/>
    </source>
</evidence>
<dbReference type="SMART" id="SM00656">
    <property type="entry name" value="Amb_all"/>
    <property type="match status" value="1"/>
</dbReference>
<keyword evidence="3" id="KW-0964">Secreted</keyword>
<dbReference type="PANTHER" id="PTHR31683">
    <property type="entry name" value="PECTATE LYASE 18-RELATED"/>
    <property type="match status" value="1"/>
</dbReference>
<proteinExistence type="inferred from homology"/>
<name>A0A1G7Y919_9FLAO</name>
<dbReference type="GO" id="GO:0000272">
    <property type="term" value="P:polysaccharide catabolic process"/>
    <property type="evidence" value="ECO:0007669"/>
    <property type="project" value="UniProtKB-KW"/>
</dbReference>
<dbReference type="SUPFAM" id="SSF51126">
    <property type="entry name" value="Pectin lyase-like"/>
    <property type="match status" value="1"/>
</dbReference>
<comment type="subcellular location">
    <subcellularLocation>
        <location evidence="3">Secreted</location>
    </subcellularLocation>
</comment>
<evidence type="ECO:0000259" key="4">
    <source>
        <dbReference type="SMART" id="SM00656"/>
    </source>
</evidence>
<dbReference type="Proteomes" id="UP000199492">
    <property type="component" value="Unassembled WGS sequence"/>
</dbReference>
<dbReference type="RefSeq" id="WP_092466418.1">
    <property type="nucleotide sequence ID" value="NZ_FNCZ01000001.1"/>
</dbReference>
<sequence>MKKSILLILALFFTSINYGQNYYLSTPEGYGQATTGGGNVTPVTVSTYSDFKAKIKLSTPQVILVSGTIIIASGQNISEIVTNKTIIGLPGARLVNNSQTQSGSGILNLKNGSNNVIIRNLIFEGAGAYDVDGRDNLTANGCTNLWVDHCEFQDGVDGNFDIKGNSDNITVSWCKFTYLKPAVPGGPGGSNDHRFSNLVGSSDSQAPADGHYSVTFQNCYWAEGCKERMPRARNSQLHILNCYYNTNVSSSRALGFSGGLNNLSCYVENSDFANIGTVYQSYGGTVTLEFDNCINGVSNIGTVPQPTYTYSVIPVSDVSTNIPNVNCGAGATLQVTSSGEMSSSCDNLGIEDAIFSKVKYYPTIVKDALSIEFSLENYYEAKFSLYTVHGKNIMNKSISTQNTPNNKTVIDLSQYTKGIYFVQLQIQNNTKTFKIIKK</sequence>
<keyword evidence="3" id="KW-0119">Carbohydrate metabolism</keyword>